<name>A0A938YS34_9ACTN</name>
<dbReference type="Pfam" id="PF00107">
    <property type="entry name" value="ADH_zinc_N"/>
    <property type="match status" value="1"/>
</dbReference>
<dbReference type="InterPro" id="IPR050129">
    <property type="entry name" value="Zn_alcohol_dh"/>
</dbReference>
<dbReference type="PANTHER" id="PTHR43401:SF2">
    <property type="entry name" value="L-THREONINE 3-DEHYDROGENASE"/>
    <property type="match status" value="1"/>
</dbReference>
<evidence type="ECO:0000256" key="4">
    <source>
        <dbReference type="ARBA" id="ARBA00023002"/>
    </source>
</evidence>
<evidence type="ECO:0000256" key="3">
    <source>
        <dbReference type="ARBA" id="ARBA00022833"/>
    </source>
</evidence>
<gene>
    <name evidence="7" type="ORF">JL107_17225</name>
</gene>
<evidence type="ECO:0000313" key="8">
    <source>
        <dbReference type="Proteomes" id="UP000663801"/>
    </source>
</evidence>
<organism evidence="7 8">
    <name type="scientific">Nakamurella flavida</name>
    <dbReference type="NCBI Taxonomy" id="363630"/>
    <lineage>
        <taxon>Bacteria</taxon>
        <taxon>Bacillati</taxon>
        <taxon>Actinomycetota</taxon>
        <taxon>Actinomycetes</taxon>
        <taxon>Nakamurellales</taxon>
        <taxon>Nakamurellaceae</taxon>
        <taxon>Nakamurella</taxon>
    </lineage>
</organism>
<dbReference type="SUPFAM" id="SSF50129">
    <property type="entry name" value="GroES-like"/>
    <property type="match status" value="1"/>
</dbReference>
<comment type="caution">
    <text evidence="7">The sequence shown here is derived from an EMBL/GenBank/DDBJ whole genome shotgun (WGS) entry which is preliminary data.</text>
</comment>
<dbReference type="PROSITE" id="PS00059">
    <property type="entry name" value="ADH_ZINC"/>
    <property type="match status" value="1"/>
</dbReference>
<dbReference type="EMBL" id="JAERWL010000015">
    <property type="protein sequence ID" value="MBM9478193.1"/>
    <property type="molecule type" value="Genomic_DNA"/>
</dbReference>
<evidence type="ECO:0000259" key="6">
    <source>
        <dbReference type="SMART" id="SM00829"/>
    </source>
</evidence>
<dbReference type="Proteomes" id="UP000663801">
    <property type="component" value="Unassembled WGS sequence"/>
</dbReference>
<dbReference type="InterPro" id="IPR013154">
    <property type="entry name" value="ADH-like_N"/>
</dbReference>
<evidence type="ECO:0000256" key="1">
    <source>
        <dbReference type="ARBA" id="ARBA00001947"/>
    </source>
</evidence>
<keyword evidence="4" id="KW-0560">Oxidoreductase</keyword>
<evidence type="ECO:0000313" key="7">
    <source>
        <dbReference type="EMBL" id="MBM9478193.1"/>
    </source>
</evidence>
<dbReference type="PANTHER" id="PTHR43401">
    <property type="entry name" value="L-THREONINE 3-DEHYDROGENASE"/>
    <property type="match status" value="1"/>
</dbReference>
<dbReference type="SMART" id="SM00829">
    <property type="entry name" value="PKS_ER"/>
    <property type="match status" value="1"/>
</dbReference>
<dbReference type="Pfam" id="PF08240">
    <property type="entry name" value="ADH_N"/>
    <property type="match status" value="1"/>
</dbReference>
<dbReference type="GO" id="GO:0008270">
    <property type="term" value="F:zinc ion binding"/>
    <property type="evidence" value="ECO:0007669"/>
    <property type="project" value="InterPro"/>
</dbReference>
<dbReference type="RefSeq" id="WP_205258315.1">
    <property type="nucleotide sequence ID" value="NZ_BAAAPV010000002.1"/>
</dbReference>
<dbReference type="AlphaFoldDB" id="A0A938YS34"/>
<dbReference type="InterPro" id="IPR020843">
    <property type="entry name" value="ER"/>
</dbReference>
<dbReference type="InterPro" id="IPR036291">
    <property type="entry name" value="NAD(P)-bd_dom_sf"/>
</dbReference>
<evidence type="ECO:0000256" key="5">
    <source>
        <dbReference type="RuleBase" id="RU361277"/>
    </source>
</evidence>
<keyword evidence="2 5" id="KW-0479">Metal-binding</keyword>
<protein>
    <submittedName>
        <fullName evidence="7">Zinc-binding dehydrogenase</fullName>
    </submittedName>
</protein>
<keyword evidence="8" id="KW-1185">Reference proteome</keyword>
<dbReference type="InterPro" id="IPR002328">
    <property type="entry name" value="ADH_Zn_CS"/>
</dbReference>
<dbReference type="InterPro" id="IPR013149">
    <property type="entry name" value="ADH-like_C"/>
</dbReference>
<sequence>MKGYVFKGDRVVELVERDKPTVGPGQVLIRTKTSSICGTDLHVYRAPAATVGSRGVTISGHEPVGEVAEVGAGVAWPAVGDRVVGYHVAGCNVCKFCQLRRYKECPHNYSAPASDPQRIAMQENLDGSNGEYILLEAGLVLPLPDEFTWADGSVLVCNFGTAYGAVRNAFSFPGGTLAVWGLGPVGLNIVLVARAMGMRVIGMDVSAGRRGVAEAMGVEVVDGAQGSLTELLHSMTDGEGPDSIIDTTGVGSVHEILVPTVKRGGTVVLVGLGHNTSVGPVPQAVLRQVTIKGSWIFDIEDWQPMLEFVRSHELVDLMATVDKVVPIADFELAFEEADQALAGKIIFDWA</sequence>
<dbReference type="Gene3D" id="3.90.180.10">
    <property type="entry name" value="Medium-chain alcohol dehydrogenases, catalytic domain"/>
    <property type="match status" value="1"/>
</dbReference>
<feature type="domain" description="Enoyl reductase (ER)" evidence="6">
    <location>
        <begin position="8"/>
        <end position="347"/>
    </location>
</feature>
<comment type="similarity">
    <text evidence="5">Belongs to the zinc-containing alcohol dehydrogenase family.</text>
</comment>
<proteinExistence type="inferred from homology"/>
<evidence type="ECO:0000256" key="2">
    <source>
        <dbReference type="ARBA" id="ARBA00022723"/>
    </source>
</evidence>
<comment type="cofactor">
    <cofactor evidence="1 5">
        <name>Zn(2+)</name>
        <dbReference type="ChEBI" id="CHEBI:29105"/>
    </cofactor>
</comment>
<accession>A0A938YS34</accession>
<keyword evidence="3 5" id="KW-0862">Zinc</keyword>
<dbReference type="InterPro" id="IPR011032">
    <property type="entry name" value="GroES-like_sf"/>
</dbReference>
<dbReference type="SUPFAM" id="SSF51735">
    <property type="entry name" value="NAD(P)-binding Rossmann-fold domains"/>
    <property type="match status" value="1"/>
</dbReference>
<dbReference type="GO" id="GO:0016491">
    <property type="term" value="F:oxidoreductase activity"/>
    <property type="evidence" value="ECO:0007669"/>
    <property type="project" value="UniProtKB-KW"/>
</dbReference>
<reference evidence="7" key="1">
    <citation type="submission" date="2021-01" db="EMBL/GenBank/DDBJ databases">
        <title>KCTC 19127 draft genome.</title>
        <authorList>
            <person name="An D."/>
        </authorList>
    </citation>
    <scope>NUCLEOTIDE SEQUENCE</scope>
    <source>
        <strain evidence="7">KCTC 19127</strain>
    </source>
</reference>
<dbReference type="Gene3D" id="3.40.50.720">
    <property type="entry name" value="NAD(P)-binding Rossmann-like Domain"/>
    <property type="match status" value="1"/>
</dbReference>